<evidence type="ECO:0000259" key="3">
    <source>
        <dbReference type="Pfam" id="PF13359"/>
    </source>
</evidence>
<reference evidence="5" key="1">
    <citation type="submission" date="2015-07" db="EMBL/GenBank/DDBJ databases">
        <authorList>
            <person name="Ju K.-S."/>
            <person name="Doroghazi J.R."/>
            <person name="Metcalf W.W."/>
        </authorList>
    </citation>
    <scope>NUCLEOTIDE SEQUENCE [LARGE SCALE GENOMIC DNA]</scope>
    <source>
        <strain evidence="5">NRRL ISP-5002</strain>
    </source>
</reference>
<comment type="caution">
    <text evidence="4">The sequence shown here is derived from an EMBL/GenBank/DDBJ whole genome shotgun (WGS) entry which is preliminary data.</text>
</comment>
<dbReference type="RefSeq" id="WP_078970849.1">
    <property type="nucleotide sequence ID" value="NZ_LGKG01000066.1"/>
</dbReference>
<dbReference type="Pfam" id="PF13359">
    <property type="entry name" value="DDE_Tnp_4"/>
    <property type="match status" value="1"/>
</dbReference>
<evidence type="ECO:0000313" key="4">
    <source>
        <dbReference type="EMBL" id="KPC65018.1"/>
    </source>
</evidence>
<keyword evidence="5" id="KW-1185">Reference proteome</keyword>
<proteinExistence type="predicted"/>
<comment type="cofactor">
    <cofactor evidence="1">
        <name>a divalent metal cation</name>
        <dbReference type="ChEBI" id="CHEBI:60240"/>
    </cofactor>
</comment>
<evidence type="ECO:0000256" key="1">
    <source>
        <dbReference type="ARBA" id="ARBA00001968"/>
    </source>
</evidence>
<organism evidence="4 5">
    <name type="scientific">Streptomyces chattanoogensis</name>
    <dbReference type="NCBI Taxonomy" id="66876"/>
    <lineage>
        <taxon>Bacteria</taxon>
        <taxon>Bacillati</taxon>
        <taxon>Actinomycetota</taxon>
        <taxon>Actinomycetes</taxon>
        <taxon>Kitasatosporales</taxon>
        <taxon>Streptomycetaceae</taxon>
        <taxon>Streptomyces</taxon>
    </lineage>
</organism>
<dbReference type="GO" id="GO:0046872">
    <property type="term" value="F:metal ion binding"/>
    <property type="evidence" value="ECO:0007669"/>
    <property type="project" value="UniProtKB-KW"/>
</dbReference>
<dbReference type="EMBL" id="LGKG01000066">
    <property type="protein sequence ID" value="KPC65018.1"/>
    <property type="molecule type" value="Genomic_DNA"/>
</dbReference>
<dbReference type="AlphaFoldDB" id="A0A0N0XXM3"/>
<sequence length="106" mass="11789">ACRHDDLVDRLREAGLAAIADLGFVGLDDEAGAPAVITGYKKPKGKKLPPAKKLVNQLIAAERAVCEHAFAHLKNWRVLTKLRLDVKWATRLVRALMILNQREIAR</sequence>
<evidence type="ECO:0000313" key="5">
    <source>
        <dbReference type="Proteomes" id="UP000037982"/>
    </source>
</evidence>
<name>A0A0N0XXM3_9ACTN</name>
<gene>
    <name evidence="4" type="ORF">ADL29_09055</name>
</gene>
<dbReference type="InterPro" id="IPR027806">
    <property type="entry name" value="HARBI1_dom"/>
</dbReference>
<dbReference type="Proteomes" id="UP000037982">
    <property type="component" value="Unassembled WGS sequence"/>
</dbReference>
<dbReference type="PATRIC" id="fig|66876.3.peg.1973"/>
<evidence type="ECO:0000256" key="2">
    <source>
        <dbReference type="ARBA" id="ARBA00022723"/>
    </source>
</evidence>
<keyword evidence="2" id="KW-0479">Metal-binding</keyword>
<protein>
    <submittedName>
        <fullName evidence="4">Transposase</fullName>
    </submittedName>
</protein>
<feature type="non-terminal residue" evidence="4">
    <location>
        <position position="1"/>
    </location>
</feature>
<accession>A0A0N0XXM3</accession>
<feature type="domain" description="DDE Tnp4" evidence="3">
    <location>
        <begin position="3"/>
        <end position="99"/>
    </location>
</feature>